<proteinExistence type="predicted"/>
<dbReference type="PANTHER" id="PTHR47331">
    <property type="entry name" value="PHD-TYPE DOMAIN-CONTAINING PROTEIN"/>
    <property type="match status" value="1"/>
</dbReference>
<accession>A0A9J7J049</accession>
<dbReference type="InterPro" id="IPR001584">
    <property type="entry name" value="Integrase_cat-core"/>
</dbReference>
<name>A0A9J7J049_SPOLT</name>
<dbReference type="InterPro" id="IPR040676">
    <property type="entry name" value="DUF5641"/>
</dbReference>
<dbReference type="Gene3D" id="3.30.420.10">
    <property type="entry name" value="Ribonuclease H-like superfamily/Ribonuclease H"/>
    <property type="match status" value="1"/>
</dbReference>
<dbReference type="GO" id="GO:0003676">
    <property type="term" value="F:nucleic acid binding"/>
    <property type="evidence" value="ECO:0007669"/>
    <property type="project" value="InterPro"/>
</dbReference>
<dbReference type="AlphaFoldDB" id="A0A9J7J049"/>
<dbReference type="Pfam" id="PF18701">
    <property type="entry name" value="DUF5641"/>
    <property type="match status" value="1"/>
</dbReference>
<dbReference type="InterPro" id="IPR036397">
    <property type="entry name" value="RNaseH_sf"/>
</dbReference>
<feature type="domain" description="Integrase catalytic" evidence="1">
    <location>
        <begin position="9"/>
        <end position="203"/>
    </location>
</feature>
<dbReference type="Proteomes" id="UP000301870">
    <property type="component" value="Unplaced"/>
</dbReference>
<evidence type="ECO:0000259" key="1">
    <source>
        <dbReference type="PROSITE" id="PS50994"/>
    </source>
</evidence>
<keyword evidence="2" id="KW-1185">Reference proteome</keyword>
<dbReference type="KEGG" id="sliu:111364150"/>
<protein>
    <submittedName>
        <fullName evidence="3">Uncharacterized protein LOC111364150</fullName>
    </submittedName>
</protein>
<organism evidence="2 3">
    <name type="scientific">Spodoptera litura</name>
    <name type="common">Asian cotton leafworm</name>
    <dbReference type="NCBI Taxonomy" id="69820"/>
    <lineage>
        <taxon>Eukaryota</taxon>
        <taxon>Metazoa</taxon>
        <taxon>Ecdysozoa</taxon>
        <taxon>Arthropoda</taxon>
        <taxon>Hexapoda</taxon>
        <taxon>Insecta</taxon>
        <taxon>Pterygota</taxon>
        <taxon>Neoptera</taxon>
        <taxon>Endopterygota</taxon>
        <taxon>Lepidoptera</taxon>
        <taxon>Glossata</taxon>
        <taxon>Ditrysia</taxon>
        <taxon>Noctuoidea</taxon>
        <taxon>Noctuidae</taxon>
        <taxon>Amphipyrinae</taxon>
        <taxon>Spodoptera</taxon>
    </lineage>
</organism>
<gene>
    <name evidence="3" type="primary">LOC111364150</name>
</gene>
<evidence type="ECO:0000313" key="3">
    <source>
        <dbReference type="RefSeq" id="XP_022836774.1"/>
    </source>
</evidence>
<dbReference type="RefSeq" id="XP_022836774.1">
    <property type="nucleotide sequence ID" value="XM_022981006.1"/>
</dbReference>
<dbReference type="OrthoDB" id="5986643at2759"/>
<dbReference type="SUPFAM" id="SSF53098">
    <property type="entry name" value="Ribonuclease H-like"/>
    <property type="match status" value="1"/>
</dbReference>
<dbReference type="GO" id="GO:0015074">
    <property type="term" value="P:DNA integration"/>
    <property type="evidence" value="ECO:0007669"/>
    <property type="project" value="InterPro"/>
</dbReference>
<evidence type="ECO:0000313" key="2">
    <source>
        <dbReference type="Proteomes" id="UP000301870"/>
    </source>
</evidence>
<dbReference type="PROSITE" id="PS50994">
    <property type="entry name" value="INTEGRASE"/>
    <property type="match status" value="1"/>
</dbReference>
<dbReference type="InterPro" id="IPR012337">
    <property type="entry name" value="RNaseH-like_sf"/>
</dbReference>
<sequence length="288" mass="33033">MGQLPDFRTNPAPPFYHTGIDYTGSIKVKSNKGRGIKTSKGYVALFVCMVTKAVHIELVSDLSSLSFLAALRRFSARRGTPKHIYSDNGTNFVGANKILQEEQQHFENIFSDSFYKEIAELNIEWHWNCPSWPSAGGIWERSIRSLKQHMKRVIGDQALTFEEYSTILSQIEASLNSRPLCSMSEDIEDIDFLTPAHFLTSRAGLTVIETAQDARTRWYLVNKTFQDIWKRWKTEYLSQLSMRSKWFREQKNIEIGNMVTIHDDNMPAGKWPVGRVVEVHPGKDGLVR</sequence>
<feature type="non-terminal residue" evidence="3">
    <location>
        <position position="288"/>
    </location>
</feature>
<dbReference type="GeneID" id="111364150"/>
<reference evidence="3" key="1">
    <citation type="submission" date="2025-08" db="UniProtKB">
        <authorList>
            <consortium name="RefSeq"/>
        </authorList>
    </citation>
    <scope>IDENTIFICATION</scope>
    <source>
        <strain evidence="3">Ishihara</strain>
        <tissue evidence="3">Whole body</tissue>
    </source>
</reference>
<dbReference type="PANTHER" id="PTHR47331:SF1">
    <property type="entry name" value="GAG-LIKE PROTEIN"/>
    <property type="match status" value="1"/>
</dbReference>